<dbReference type="EMBL" id="JBEOZY010000009">
    <property type="protein sequence ID" value="MER6165417.1"/>
    <property type="molecule type" value="Genomic_DNA"/>
</dbReference>
<dbReference type="Proteomes" id="UP001496720">
    <property type="component" value="Unassembled WGS sequence"/>
</dbReference>
<comment type="caution">
    <text evidence="3">The sequence shown here is derived from an EMBL/GenBank/DDBJ whole genome shotgun (WGS) entry which is preliminary data.</text>
</comment>
<keyword evidence="2" id="KW-1133">Transmembrane helix</keyword>
<feature type="compositionally biased region" description="Low complexity" evidence="1">
    <location>
        <begin position="143"/>
        <end position="195"/>
    </location>
</feature>
<dbReference type="RefSeq" id="WP_352147219.1">
    <property type="nucleotide sequence ID" value="NZ_JBEOZY010000009.1"/>
</dbReference>
<feature type="transmembrane region" description="Helical" evidence="2">
    <location>
        <begin position="85"/>
        <end position="105"/>
    </location>
</feature>
<sequence length="238" mass="24549">MDYCHPCRRHLNGALACPGCGTPCHELPTTDERLTAGEEARPRSADGVAVDETPDEDADDAAPGARSSRRDRKAAAHRRRRRRTLLVTAGFVLAAGGLSLAELGMDAPHSPEQPAAAAGETTDSEATREVGQAPASPADHTSGRTTPSGTPSPDTSASTTASASPSSSPGTTESRTATDSAPPSASRPQPSAPADPADPEPSSPETSDDPPPTTTPTPPEPPTPTPTETCDRFLWWCT</sequence>
<evidence type="ECO:0000256" key="2">
    <source>
        <dbReference type="SAM" id="Phobius"/>
    </source>
</evidence>
<gene>
    <name evidence="3" type="ORF">ABT188_12735</name>
</gene>
<accession>A0ABV1SVV1</accession>
<organism evidence="3 4">
    <name type="scientific">Streptomyces violaceorubidus</name>
    <dbReference type="NCBI Taxonomy" id="284042"/>
    <lineage>
        <taxon>Bacteria</taxon>
        <taxon>Bacillati</taxon>
        <taxon>Actinomycetota</taxon>
        <taxon>Actinomycetes</taxon>
        <taxon>Kitasatosporales</taxon>
        <taxon>Streptomycetaceae</taxon>
        <taxon>Streptomyces</taxon>
    </lineage>
</organism>
<feature type="compositionally biased region" description="Basic and acidic residues" evidence="1">
    <location>
        <begin position="28"/>
        <end position="44"/>
    </location>
</feature>
<feature type="compositionally biased region" description="Pro residues" evidence="1">
    <location>
        <begin position="209"/>
        <end position="225"/>
    </location>
</feature>
<feature type="compositionally biased region" description="Basic residues" evidence="1">
    <location>
        <begin position="67"/>
        <end position="84"/>
    </location>
</feature>
<protein>
    <recommendedName>
        <fullName evidence="5">Zinc ribbon domain-containing protein</fullName>
    </recommendedName>
</protein>
<evidence type="ECO:0008006" key="5">
    <source>
        <dbReference type="Google" id="ProtNLM"/>
    </source>
</evidence>
<feature type="region of interest" description="Disordered" evidence="1">
    <location>
        <begin position="28"/>
        <end position="90"/>
    </location>
</feature>
<proteinExistence type="predicted"/>
<evidence type="ECO:0000313" key="3">
    <source>
        <dbReference type="EMBL" id="MER6165417.1"/>
    </source>
</evidence>
<feature type="region of interest" description="Disordered" evidence="1">
    <location>
        <begin position="103"/>
        <end position="232"/>
    </location>
</feature>
<evidence type="ECO:0000313" key="4">
    <source>
        <dbReference type="Proteomes" id="UP001496720"/>
    </source>
</evidence>
<keyword evidence="2" id="KW-0472">Membrane</keyword>
<evidence type="ECO:0000256" key="1">
    <source>
        <dbReference type="SAM" id="MobiDB-lite"/>
    </source>
</evidence>
<reference evidence="3 4" key="1">
    <citation type="submission" date="2024-06" db="EMBL/GenBank/DDBJ databases">
        <title>The Natural Products Discovery Center: Release of the First 8490 Sequenced Strains for Exploring Actinobacteria Biosynthetic Diversity.</title>
        <authorList>
            <person name="Kalkreuter E."/>
            <person name="Kautsar S.A."/>
            <person name="Yang D."/>
            <person name="Bader C.D."/>
            <person name="Teijaro C.N."/>
            <person name="Fluegel L."/>
            <person name="Davis C.M."/>
            <person name="Simpson J.R."/>
            <person name="Lauterbach L."/>
            <person name="Steele A.D."/>
            <person name="Gui C."/>
            <person name="Meng S."/>
            <person name="Li G."/>
            <person name="Viehrig K."/>
            <person name="Ye F."/>
            <person name="Su P."/>
            <person name="Kiefer A.F."/>
            <person name="Nichols A."/>
            <person name="Cepeda A.J."/>
            <person name="Yan W."/>
            <person name="Fan B."/>
            <person name="Jiang Y."/>
            <person name="Adhikari A."/>
            <person name="Zheng C.-J."/>
            <person name="Schuster L."/>
            <person name="Cowan T.M."/>
            <person name="Smanski M.J."/>
            <person name="Chevrette M.G."/>
            <person name="De Carvalho L.P.S."/>
            <person name="Shen B."/>
        </authorList>
    </citation>
    <scope>NUCLEOTIDE SEQUENCE [LARGE SCALE GENOMIC DNA]</scope>
    <source>
        <strain evidence="3 4">NPDC001615</strain>
    </source>
</reference>
<name>A0ABV1SVV1_9ACTN</name>
<keyword evidence="4" id="KW-1185">Reference proteome</keyword>
<keyword evidence="2" id="KW-0812">Transmembrane</keyword>